<comment type="caution">
    <text evidence="1">The sequence shown here is derived from an EMBL/GenBank/DDBJ whole genome shotgun (WGS) entry which is preliminary data.</text>
</comment>
<dbReference type="EMBL" id="CAAALY010012486">
    <property type="protein sequence ID" value="VEL11670.1"/>
    <property type="molecule type" value="Genomic_DNA"/>
</dbReference>
<evidence type="ECO:0000313" key="2">
    <source>
        <dbReference type="Proteomes" id="UP000784294"/>
    </source>
</evidence>
<keyword evidence="2" id="KW-1185">Reference proteome</keyword>
<accession>A0A3S4ZTK8</accession>
<dbReference type="AlphaFoldDB" id="A0A3S4ZTK8"/>
<gene>
    <name evidence="1" type="ORF">PXEA_LOCUS5110</name>
</gene>
<reference evidence="1" key="1">
    <citation type="submission" date="2018-11" db="EMBL/GenBank/DDBJ databases">
        <authorList>
            <consortium name="Pathogen Informatics"/>
        </authorList>
    </citation>
    <scope>NUCLEOTIDE SEQUENCE</scope>
</reference>
<sequence length="88" mass="10012">MCYPSCDDCQTRDSKIGPTRQLVLSRWARSPDRDRGHPSSCCPISKMEVSFCFMGDVSKESDSVQSQPSIMTNMRCIQHTSSMVMKDW</sequence>
<dbReference type="Proteomes" id="UP000784294">
    <property type="component" value="Unassembled WGS sequence"/>
</dbReference>
<name>A0A3S4ZTK8_9PLAT</name>
<proteinExistence type="predicted"/>
<evidence type="ECO:0000313" key="1">
    <source>
        <dbReference type="EMBL" id="VEL11670.1"/>
    </source>
</evidence>
<organism evidence="1 2">
    <name type="scientific">Protopolystoma xenopodis</name>
    <dbReference type="NCBI Taxonomy" id="117903"/>
    <lineage>
        <taxon>Eukaryota</taxon>
        <taxon>Metazoa</taxon>
        <taxon>Spiralia</taxon>
        <taxon>Lophotrochozoa</taxon>
        <taxon>Platyhelminthes</taxon>
        <taxon>Monogenea</taxon>
        <taxon>Polyopisthocotylea</taxon>
        <taxon>Polystomatidea</taxon>
        <taxon>Polystomatidae</taxon>
        <taxon>Protopolystoma</taxon>
    </lineage>
</organism>
<protein>
    <submittedName>
        <fullName evidence="1">Uncharacterized protein</fullName>
    </submittedName>
</protein>